<dbReference type="PANTHER" id="PTHR10824">
    <property type="entry name" value="ACYL-COENZYME A THIOESTERASE-RELATED"/>
    <property type="match status" value="1"/>
</dbReference>
<dbReference type="PIRSF" id="PIRSF016521">
    <property type="entry name" value="Acyl-CoA_hydro"/>
    <property type="match status" value="1"/>
</dbReference>
<evidence type="ECO:0000313" key="7">
    <source>
        <dbReference type="Proteomes" id="UP001046870"/>
    </source>
</evidence>
<organism evidence="6 7">
    <name type="scientific">Megalops atlanticus</name>
    <name type="common">Tarpon</name>
    <name type="synonym">Clupea gigantea</name>
    <dbReference type="NCBI Taxonomy" id="7932"/>
    <lineage>
        <taxon>Eukaryota</taxon>
        <taxon>Metazoa</taxon>
        <taxon>Chordata</taxon>
        <taxon>Craniata</taxon>
        <taxon>Vertebrata</taxon>
        <taxon>Euteleostomi</taxon>
        <taxon>Actinopterygii</taxon>
        <taxon>Neopterygii</taxon>
        <taxon>Teleostei</taxon>
        <taxon>Elopiformes</taxon>
        <taxon>Megalopidae</taxon>
        <taxon>Megalops</taxon>
    </lineage>
</organism>
<dbReference type="SUPFAM" id="SSF53474">
    <property type="entry name" value="alpha/beta-Hydrolases"/>
    <property type="match status" value="1"/>
</dbReference>
<reference evidence="6" key="1">
    <citation type="submission" date="2021-01" db="EMBL/GenBank/DDBJ databases">
        <authorList>
            <person name="Zahm M."/>
            <person name="Roques C."/>
            <person name="Cabau C."/>
            <person name="Klopp C."/>
            <person name="Donnadieu C."/>
            <person name="Jouanno E."/>
            <person name="Lampietro C."/>
            <person name="Louis A."/>
            <person name="Herpin A."/>
            <person name="Echchiki A."/>
            <person name="Berthelot C."/>
            <person name="Parey E."/>
            <person name="Roest-Crollius H."/>
            <person name="Braasch I."/>
            <person name="Postlethwait J."/>
            <person name="Bobe J."/>
            <person name="Montfort J."/>
            <person name="Bouchez O."/>
            <person name="Begum T."/>
            <person name="Mejri S."/>
            <person name="Adams A."/>
            <person name="Chen W.-J."/>
            <person name="Guiguen Y."/>
        </authorList>
    </citation>
    <scope>NUCLEOTIDE SEQUENCE</scope>
    <source>
        <strain evidence="6">YG-15Mar2019-1</strain>
        <tissue evidence="6">Brain</tissue>
    </source>
</reference>
<dbReference type="InterPro" id="IPR014940">
    <property type="entry name" value="BAAT_C"/>
</dbReference>
<dbReference type="GO" id="GO:0006631">
    <property type="term" value="P:fatty acid metabolic process"/>
    <property type="evidence" value="ECO:0007669"/>
    <property type="project" value="UniProtKB-KW"/>
</dbReference>
<dbReference type="EMBL" id="JAFDVH010000018">
    <property type="protein sequence ID" value="KAG7461331.1"/>
    <property type="molecule type" value="Genomic_DNA"/>
</dbReference>
<dbReference type="FunFam" id="3.40.50.1820:FF:000024">
    <property type="entry name" value="acyl-coenzyme A thioesterase 4"/>
    <property type="match status" value="1"/>
</dbReference>
<evidence type="ECO:0000256" key="1">
    <source>
        <dbReference type="ARBA" id="ARBA00006538"/>
    </source>
</evidence>
<dbReference type="Gene3D" id="2.60.40.2240">
    <property type="entry name" value="Acyl-CoA thioester hydrolase/BAAT N-terminal domain"/>
    <property type="match status" value="1"/>
</dbReference>
<dbReference type="InterPro" id="IPR016662">
    <property type="entry name" value="Acyl-CoA_thioEstase_long-chain"/>
</dbReference>
<dbReference type="InterPro" id="IPR042490">
    <property type="entry name" value="Thio_Ohase/BAAT_N"/>
</dbReference>
<dbReference type="GO" id="GO:0006637">
    <property type="term" value="P:acyl-CoA metabolic process"/>
    <property type="evidence" value="ECO:0007669"/>
    <property type="project" value="InterPro"/>
</dbReference>
<keyword evidence="2" id="KW-0276">Fatty acid metabolism</keyword>
<dbReference type="Pfam" id="PF08840">
    <property type="entry name" value="BAAT_C"/>
    <property type="match status" value="1"/>
</dbReference>
<comment type="similarity">
    <text evidence="1">Belongs to the C/M/P thioester hydrolase family.</text>
</comment>
<dbReference type="FunFam" id="2.60.40.2240:FF:000001">
    <property type="entry name" value="acyl-coenzyme A thioesterase 4"/>
    <property type="match status" value="1"/>
</dbReference>
<accession>A0A9D3PJE0</accession>
<keyword evidence="2" id="KW-0443">Lipid metabolism</keyword>
<gene>
    <name evidence="6" type="ORF">MATL_G00209040</name>
</gene>
<dbReference type="InterPro" id="IPR029058">
    <property type="entry name" value="AB_hydrolase_fold"/>
</dbReference>
<proteinExistence type="inferred from homology"/>
<dbReference type="Pfam" id="PF04775">
    <property type="entry name" value="Bile_Hydr_Trans"/>
    <property type="match status" value="1"/>
</dbReference>
<dbReference type="AlphaFoldDB" id="A0A9D3PJE0"/>
<dbReference type="InterPro" id="IPR006862">
    <property type="entry name" value="Thio_Ohase/aa_AcTrfase"/>
</dbReference>
<feature type="active site" description="Charge relay system" evidence="3">
    <location>
        <position position="370"/>
    </location>
</feature>
<dbReference type="PANTHER" id="PTHR10824:SF17">
    <property type="entry name" value="ACYL-COENZYME A THIOESTERASE 6"/>
    <property type="match status" value="1"/>
</dbReference>
<dbReference type="GO" id="GO:0047617">
    <property type="term" value="F:fatty acyl-CoA hydrolase activity"/>
    <property type="evidence" value="ECO:0007669"/>
    <property type="project" value="TreeGrafter"/>
</dbReference>
<feature type="active site" description="Charge relay system" evidence="3">
    <location>
        <position position="404"/>
    </location>
</feature>
<evidence type="ECO:0000313" key="6">
    <source>
        <dbReference type="EMBL" id="KAG7461331.1"/>
    </source>
</evidence>
<dbReference type="OrthoDB" id="6347013at2759"/>
<name>A0A9D3PJE0_MEGAT</name>
<sequence length="465" mass="51314">MTSYTSDNVEKVDTAAYTAIAMILRRFGLCHKKLRQYLSCPVAGMSSQVSVRLLPSSRCLFDEAVLIKVRGLASEQRVDLTAKLTDDKGVLFKSSATYRADLSGEIDLGSAPALGGSYTGVEPMGLFWSLKPETPHAKLRKTDVLSPCFVDIEVRCSENREQVLAKETNERGFMTEGMRRVPVEDGRVRGILFLPPGPGPFPGVVDMYTLGGGLSEIRACLLAKQGFAVLSLAYYRYKDLPKLPKKFDLEYFEEAMMFLKRQPEVSESGLGILSISKSGDLAMSMASFLPGVSATVCINACCANTMFPLHYKAMVIPPLNTDLTSVKVTESGLLDVREVLVDPLAEENRGSLIPIERANCRFLFAVSGEDRNWKSDYFAEKATKRLKDHGKESWEVVSYPEAGHFLDVPYMPHCGSGMHSAVGRVVVFGGDPCAHSKAQVDLWERIMCFFREHLDNGTSSQKAKL</sequence>
<evidence type="ECO:0000259" key="4">
    <source>
        <dbReference type="Pfam" id="PF04775"/>
    </source>
</evidence>
<dbReference type="Gene3D" id="3.40.50.1820">
    <property type="entry name" value="alpha/beta hydrolase"/>
    <property type="match status" value="1"/>
</dbReference>
<evidence type="ECO:0000259" key="5">
    <source>
        <dbReference type="Pfam" id="PF08840"/>
    </source>
</evidence>
<feature type="domain" description="Acyl-CoA thioester hydrolase/bile acid-CoA amino acid N-acetyltransferase" evidence="4">
    <location>
        <begin position="62"/>
        <end position="184"/>
    </location>
</feature>
<protein>
    <submittedName>
        <fullName evidence="6">Uncharacterized protein</fullName>
    </submittedName>
</protein>
<dbReference type="Proteomes" id="UP001046870">
    <property type="component" value="Chromosome 18"/>
</dbReference>
<keyword evidence="7" id="KW-1185">Reference proteome</keyword>
<feature type="domain" description="BAAT/Acyl-CoA thioester hydrolase C-terminal" evidence="5">
    <location>
        <begin position="248"/>
        <end position="455"/>
    </location>
</feature>
<evidence type="ECO:0000256" key="2">
    <source>
        <dbReference type="ARBA" id="ARBA00022832"/>
    </source>
</evidence>
<feature type="active site" description="Charge relay system" evidence="3">
    <location>
        <position position="276"/>
    </location>
</feature>
<comment type="caution">
    <text evidence="6">The sequence shown here is derived from an EMBL/GenBank/DDBJ whole genome shotgun (WGS) entry which is preliminary data.</text>
</comment>
<evidence type="ECO:0000256" key="3">
    <source>
        <dbReference type="PIRSR" id="PIRSR016521-1"/>
    </source>
</evidence>